<dbReference type="PANTHER" id="PTHR44156">
    <property type="entry name" value="SUPERNUMERARY LIMBS, ISOFORM B-RELATED"/>
    <property type="match status" value="1"/>
</dbReference>
<dbReference type="WBParaSite" id="SVE_1226000.1">
    <property type="protein sequence ID" value="SVE_1226000.1"/>
    <property type="gene ID" value="SVE_1226000"/>
</dbReference>
<reference evidence="2" key="2">
    <citation type="submission" date="2015-08" db="UniProtKB">
        <authorList>
            <consortium name="WormBaseParasite"/>
        </authorList>
    </citation>
    <scope>IDENTIFICATION</scope>
</reference>
<sequence length="333" mass="37729">MTHFYLEQEISCLSINPKDSRQLIIGQLNGVFSMYEMKLRNLKPLGSLKLENESYVRDISYMYDGKRFTLTTSDCSLALMDTVTMEPYHWINNATEKKPSALLTLGGDKGIQTVVGDDEGEVKMFDFRTQEGAVLEFKEQDESITDLKFNQGNVFAASSDGILCVYDLRKKKVSVKSEQAESEYNSICIASDKTYIGTGNGIIDVYKNGEYGYILERIDTKMKYGIDSIVEVRENLLMCSSMLEDYVKFVNIQPNKVLKKKSVPFPIGKIIFDGNKKNFVGYGMCENFYHCSVSEMTNDIPLITRDNVKDTKNLVKDSDTNGFFSDLVNDDDV</sequence>
<accession>A0A0K0FR44</accession>
<organism evidence="1 2">
    <name type="scientific">Strongyloides venezuelensis</name>
    <name type="common">Threadworm</name>
    <dbReference type="NCBI Taxonomy" id="75913"/>
    <lineage>
        <taxon>Eukaryota</taxon>
        <taxon>Metazoa</taxon>
        <taxon>Ecdysozoa</taxon>
        <taxon>Nematoda</taxon>
        <taxon>Chromadorea</taxon>
        <taxon>Rhabditida</taxon>
        <taxon>Tylenchina</taxon>
        <taxon>Panagrolaimomorpha</taxon>
        <taxon>Strongyloidoidea</taxon>
        <taxon>Strongyloididae</taxon>
        <taxon>Strongyloides</taxon>
    </lineage>
</organism>
<dbReference type="STRING" id="75913.A0A0K0FR44"/>
<name>A0A0K0FR44_STRVS</name>
<dbReference type="InterPro" id="IPR036322">
    <property type="entry name" value="WD40_repeat_dom_sf"/>
</dbReference>
<evidence type="ECO:0000313" key="2">
    <source>
        <dbReference type="WBParaSite" id="SVE_1226000.1"/>
    </source>
</evidence>
<dbReference type="InterPro" id="IPR053299">
    <property type="entry name" value="ASTRA_WD_repeat"/>
</dbReference>
<dbReference type="InterPro" id="IPR015943">
    <property type="entry name" value="WD40/YVTN_repeat-like_dom_sf"/>
</dbReference>
<keyword evidence="1" id="KW-1185">Reference proteome</keyword>
<dbReference type="Proteomes" id="UP000035680">
    <property type="component" value="Unassembled WGS sequence"/>
</dbReference>
<dbReference type="SUPFAM" id="SSF50978">
    <property type="entry name" value="WD40 repeat-like"/>
    <property type="match status" value="1"/>
</dbReference>
<dbReference type="AlphaFoldDB" id="A0A0K0FR44"/>
<evidence type="ECO:0000313" key="1">
    <source>
        <dbReference type="Proteomes" id="UP000035680"/>
    </source>
</evidence>
<protein>
    <submittedName>
        <fullName evidence="2">3E324 (inferred by orthology to a C. elegans protein)</fullName>
    </submittedName>
</protein>
<proteinExistence type="predicted"/>
<dbReference type="Gene3D" id="2.130.10.10">
    <property type="entry name" value="YVTN repeat-like/Quinoprotein amine dehydrogenase"/>
    <property type="match status" value="1"/>
</dbReference>
<reference evidence="1" key="1">
    <citation type="submission" date="2014-07" db="EMBL/GenBank/DDBJ databases">
        <authorList>
            <person name="Martin A.A"/>
            <person name="De Silva N."/>
        </authorList>
    </citation>
    <scope>NUCLEOTIDE SEQUENCE</scope>
</reference>